<feature type="coiled-coil region" evidence="1">
    <location>
        <begin position="61"/>
        <end position="148"/>
    </location>
</feature>
<sequence length="149" mass="17230">MVEMVESNIEQKVKAMKEGEKDALLYNLLVAAFKVKDITGSRKSVIGELKKTSEQVINDVVKIMESQRVRVERENEELKAQVKKLQDNIALYEQKLAKVIQEKEDKLMTLNAALEHTEIAASQAVKEKNELQETLRRLQENWERFISET</sequence>
<dbReference type="AlphaFoldDB" id="A0A142BTX7"/>
<keyword evidence="1" id="KW-0175">Coiled coil</keyword>
<evidence type="ECO:0000256" key="1">
    <source>
        <dbReference type="SAM" id="Coils"/>
    </source>
</evidence>
<evidence type="ECO:0000313" key="2">
    <source>
        <dbReference type="EMBL" id="AMP41565.1"/>
    </source>
</evidence>
<protein>
    <submittedName>
        <fullName evidence="2">Magnetosome protein Man4</fullName>
    </submittedName>
</protein>
<proteinExistence type="predicted"/>
<reference evidence="2" key="1">
    <citation type="submission" date="2015-12" db="EMBL/GenBank/DDBJ databases">
        <authorList>
            <person name="Shamseldin A."/>
            <person name="Moawad H."/>
            <person name="Abd El-Rahim W.M."/>
            <person name="Sadowsky M.J."/>
        </authorList>
    </citation>
    <scope>NUCLEOTIDE SEQUENCE</scope>
</reference>
<organism evidence="2">
    <name type="scientific">uncultured Nitrospirota bacterium</name>
    <dbReference type="NCBI Taxonomy" id="170969"/>
    <lineage>
        <taxon>Bacteria</taxon>
        <taxon>Pseudomonadati</taxon>
        <taxon>Nitrospirota</taxon>
        <taxon>environmental samples</taxon>
    </lineage>
</organism>
<accession>A0A142BTX7</accession>
<name>A0A142BTX7_9BACT</name>
<dbReference type="EMBL" id="KU221505">
    <property type="protein sequence ID" value="AMP41565.1"/>
    <property type="molecule type" value="Genomic_DNA"/>
</dbReference>